<reference evidence="1 2" key="1">
    <citation type="submission" date="2019-09" db="EMBL/GenBank/DDBJ databases">
        <authorList>
            <person name="Criscuolo A."/>
        </authorList>
    </citation>
    <scope>NUCLEOTIDE SEQUENCE [LARGE SCALE GENOMIC DNA]</scope>
    <source>
        <strain evidence="2">3(2)</strain>
    </source>
</reference>
<protein>
    <submittedName>
        <fullName evidence="1">Uncharacterized protein</fullName>
    </submittedName>
</protein>
<gene>
    <name evidence="1" type="ORF">HALO32_02596</name>
</gene>
<dbReference type="Proteomes" id="UP000326725">
    <property type="component" value="Unassembled WGS sequence"/>
</dbReference>
<evidence type="ECO:0000313" key="2">
    <source>
        <dbReference type="Proteomes" id="UP000326725"/>
    </source>
</evidence>
<keyword evidence="2" id="KW-1185">Reference proteome</keyword>
<name>A0A5K1I4V8_9GAMM</name>
<evidence type="ECO:0000313" key="1">
    <source>
        <dbReference type="EMBL" id="VVZ96495.1"/>
    </source>
</evidence>
<dbReference type="EMBL" id="CABVOU010000039">
    <property type="protein sequence ID" value="VVZ96495.1"/>
    <property type="molecule type" value="Genomic_DNA"/>
</dbReference>
<organism evidence="1 2">
    <name type="scientific">Halomonas lysinitropha</name>
    <dbReference type="NCBI Taxonomy" id="2607506"/>
    <lineage>
        <taxon>Bacteria</taxon>
        <taxon>Pseudomonadati</taxon>
        <taxon>Pseudomonadota</taxon>
        <taxon>Gammaproteobacteria</taxon>
        <taxon>Oceanospirillales</taxon>
        <taxon>Halomonadaceae</taxon>
        <taxon>Halomonas</taxon>
    </lineage>
</organism>
<dbReference type="RefSeq" id="WP_151444280.1">
    <property type="nucleotide sequence ID" value="NZ_CABVOU010000039.1"/>
</dbReference>
<proteinExistence type="predicted"/>
<dbReference type="AlphaFoldDB" id="A0A5K1I4V8"/>
<sequence length="61" mass="6407">MTKREQFAQGARRSSDSGSLALVALLSWAAAEFGGVELPPGISETLAGYIVMIGTRIRGVL</sequence>
<accession>A0A5K1I4V8</accession>